<protein>
    <submittedName>
        <fullName evidence="2">Uncharacterized protein</fullName>
    </submittedName>
</protein>
<dbReference type="AlphaFoldDB" id="A0A4Y6Q0S2"/>
<feature type="region of interest" description="Disordered" evidence="1">
    <location>
        <begin position="171"/>
        <end position="616"/>
    </location>
</feature>
<dbReference type="RefSeq" id="WP_141200618.1">
    <property type="nucleotide sequence ID" value="NZ_CP041186.1"/>
</dbReference>
<name>A0A4Y6Q0S2_PERCE</name>
<feature type="compositionally biased region" description="Low complexity" evidence="1">
    <location>
        <begin position="555"/>
        <end position="567"/>
    </location>
</feature>
<feature type="compositionally biased region" description="Polar residues" evidence="1">
    <location>
        <begin position="424"/>
        <end position="437"/>
    </location>
</feature>
<feature type="compositionally biased region" description="Acidic residues" evidence="1">
    <location>
        <begin position="440"/>
        <end position="452"/>
    </location>
</feature>
<dbReference type="EMBL" id="CP041186">
    <property type="protein sequence ID" value="QDG54174.1"/>
    <property type="molecule type" value="Genomic_DNA"/>
</dbReference>
<feature type="compositionally biased region" description="Acidic residues" evidence="1">
    <location>
        <begin position="199"/>
        <end position="208"/>
    </location>
</feature>
<feature type="compositionally biased region" description="Acidic residues" evidence="1">
    <location>
        <begin position="319"/>
        <end position="332"/>
    </location>
</feature>
<organism evidence="2 3">
    <name type="scientific">Persicimonas caeni</name>
    <dbReference type="NCBI Taxonomy" id="2292766"/>
    <lineage>
        <taxon>Bacteria</taxon>
        <taxon>Deltaproteobacteria</taxon>
        <taxon>Bradymonadales</taxon>
        <taxon>Bradymonadaceae</taxon>
        <taxon>Persicimonas</taxon>
    </lineage>
</organism>
<feature type="compositionally biased region" description="Acidic residues" evidence="1">
    <location>
        <begin position="399"/>
        <end position="413"/>
    </location>
</feature>
<keyword evidence="3" id="KW-1185">Reference proteome</keyword>
<feature type="compositionally biased region" description="Acidic residues" evidence="1">
    <location>
        <begin position="359"/>
        <end position="372"/>
    </location>
</feature>
<evidence type="ECO:0000313" key="3">
    <source>
        <dbReference type="Proteomes" id="UP000315995"/>
    </source>
</evidence>
<dbReference type="OrthoDB" id="5380785at2"/>
<reference evidence="2 3" key="1">
    <citation type="submission" date="2019-06" db="EMBL/GenBank/DDBJ databases">
        <title>Persicimonas caeni gen. nov., sp. nov., a predatory bacterium isolated from solar saltern.</title>
        <authorList>
            <person name="Wang S."/>
        </authorList>
    </citation>
    <scope>NUCLEOTIDE SEQUENCE [LARGE SCALE GENOMIC DNA]</scope>
    <source>
        <strain evidence="2 3">YN101</strain>
    </source>
</reference>
<feature type="compositionally biased region" description="Basic and acidic residues" evidence="1">
    <location>
        <begin position="226"/>
        <end position="242"/>
    </location>
</feature>
<feature type="compositionally biased region" description="Low complexity" evidence="1">
    <location>
        <begin position="578"/>
        <end position="590"/>
    </location>
</feature>
<feature type="compositionally biased region" description="Acidic residues" evidence="1">
    <location>
        <begin position="268"/>
        <end position="292"/>
    </location>
</feature>
<evidence type="ECO:0000256" key="1">
    <source>
        <dbReference type="SAM" id="MobiDB-lite"/>
    </source>
</evidence>
<feature type="compositionally biased region" description="Basic and acidic residues" evidence="1">
    <location>
        <begin position="528"/>
        <end position="542"/>
    </location>
</feature>
<dbReference type="Proteomes" id="UP000315995">
    <property type="component" value="Chromosome"/>
</dbReference>
<accession>A0A4Y6Q0S2</accession>
<proteinExistence type="predicted"/>
<feature type="compositionally biased region" description="Acidic residues" evidence="1">
    <location>
        <begin position="179"/>
        <end position="188"/>
    </location>
</feature>
<sequence length="773" mass="84733">MTDSSQQEFFLDQFQEVRDLLEGGEVKSALGLMLDVRESGFVNKELDAMIDALRDDPPQETVDEAHRWSQVIIERLQSYGGDVFQLVEEFSEASLGFSEAEWVPVDSSQGSQADDAADDILAMDFDDFDEMGFDVDIDFEDAGDEAGDFALDFDDELEDFDDFEELDAFGEESSAAQLAEEEADEDPPSVDFALVDGVSEVEGDEGEMPAEMSRDEQATKPNPSVDSDHHSFVEEATRRTDPLADMLAHQSVMEGKAKASEAASADSSEPEDVPEPAADAADDADDEFDFDFGFENPAAKVETPQAFEPEPVQPSSGFEEAEEEDDEFDFDLGFENPAAKVETPQASEPEPAQPTSGFEEAEEEDDEFDFDLGFENPAAKVETPQASEPEPAQPTSGFEEAEEEDDDEFDFDLGFENPAARVETPQTSEPEPAQPSSGFDEADEEEDDELDFDLGFSNPESKNETPIPGRLSGGRLEDSQELNFDLSEVEQDGGGTPRLAEQTAAGRESHRDPEVTPPSMPSIPRFRSPADEETNPRNKPSDSLDDDEFFELAESLSSDSSDSQSQSGPYRGEPLMNTPVPSSSQTPVPSGVAELSELSEPRERANTPNPFAHEAPTGVQQALVDSHSSFVLEEIRESEVSDASDDDAAVGALMGEARRLYEKGRFESAHDLLEAVLDRESGGDQANELMNAVEGELERQYQARLGSLSKVPRLEVSMADIPNMNLDHRFGYLLSQIDGMSTFEDILELSSMTRLETLEVLAEMLDRDIIGVS</sequence>
<evidence type="ECO:0000313" key="2">
    <source>
        <dbReference type="EMBL" id="QDG54174.1"/>
    </source>
</evidence>
<gene>
    <name evidence="2" type="ORF">FIV42_26555</name>
</gene>
<accession>A0A5B8YBT7</accession>